<dbReference type="Gene3D" id="3.40.50.1000">
    <property type="entry name" value="HAD superfamily/HAD-like"/>
    <property type="match status" value="1"/>
</dbReference>
<feature type="transmembrane region" description="Helical" evidence="16">
    <location>
        <begin position="281"/>
        <end position="300"/>
    </location>
</feature>
<sequence>MVSDIFGHLNRKANELWAILAGLRVAFGVHENFIELEIEAADALREWEDCRWFVDPRHSRSQGALVLGYGNEVIGELFDLLDEEEYEMLVNQHQEWQLDDEEFLSDDNDGSMVGDNVFTAKTIAIECGILRPDQDTDGAVVEGEEFRNYTQAERIKKLDTICLMARSSPLDKLLLVKCLKQKGHVVAVTGDGTNDAPALKEADIGLSMGIQGTEVAKQSSDIIMLDDSFASVVAVLKLGRNVYTNIQKFLQFQLTINVANLVINFVVDISIGETPLTFVQLVWINFVMELLGALALAAEHPGKEILDMQPVSREEPMISNIMWRNLIAQALFQSIVFLTLQFGGKKIYKVDESIKVTMLFNIFVLCQVFNLFNARKLENKNIFEGIHKNKMFLGITGIIMLIQVVMVEFLNNFTGTKKLNLGKWGECIGIAILSWPIGILVKYIPVPHITIFEHSQDEEVGEELDKLGEELDDLGEDIDVLGEVLEGLIN</sequence>
<keyword evidence="14 16" id="KW-0472">Membrane</keyword>
<feature type="domain" description="Cation-transporting P-type ATPase C-terminal" evidence="17">
    <location>
        <begin position="274"/>
        <end position="444"/>
    </location>
</feature>
<keyword evidence="8" id="KW-0106">Calcium</keyword>
<dbReference type="EC" id="7.2.2.10" evidence="2"/>
<keyword evidence="4" id="KW-0109">Calcium transport</keyword>
<evidence type="ECO:0000259" key="17">
    <source>
        <dbReference type="Pfam" id="PF00689"/>
    </source>
</evidence>
<dbReference type="FunFam" id="1.20.1110.10:FF:000039">
    <property type="entry name" value="Calcium-transporting ATPase"/>
    <property type="match status" value="1"/>
</dbReference>
<dbReference type="PANTHER" id="PTHR24093:SF434">
    <property type="entry name" value="CALCIUM-TRANSPORTING ATPASE 13, PLASMA MEMBRANE-TYPE-RELATED"/>
    <property type="match status" value="1"/>
</dbReference>
<evidence type="ECO:0000256" key="14">
    <source>
        <dbReference type="ARBA" id="ARBA00023136"/>
    </source>
</evidence>
<feature type="transmembrane region" description="Helical" evidence="16">
    <location>
        <begin position="422"/>
        <end position="441"/>
    </location>
</feature>
<keyword evidence="11" id="KW-1278">Translocase</keyword>
<dbReference type="Gene3D" id="1.20.1110.10">
    <property type="entry name" value="Calcium-transporting ATPase, transmembrane domain"/>
    <property type="match status" value="1"/>
</dbReference>
<dbReference type="OMA" id="HITIFEH"/>
<dbReference type="EMBL" id="LNRQ01000002">
    <property type="protein sequence ID" value="KZN04624.1"/>
    <property type="molecule type" value="Genomic_DNA"/>
</dbReference>
<dbReference type="AlphaFoldDB" id="A0A166D1P7"/>
<keyword evidence="6" id="KW-0479">Metal-binding</keyword>
<comment type="subcellular location">
    <subcellularLocation>
        <location evidence="1">Membrane</location>
        <topology evidence="1">Multi-pass membrane protein</topology>
    </subcellularLocation>
</comment>
<keyword evidence="10" id="KW-0460">Magnesium</keyword>
<evidence type="ECO:0000256" key="15">
    <source>
        <dbReference type="ARBA" id="ARBA00048694"/>
    </source>
</evidence>
<dbReference type="GO" id="GO:0016887">
    <property type="term" value="F:ATP hydrolysis activity"/>
    <property type="evidence" value="ECO:0007669"/>
    <property type="project" value="InterPro"/>
</dbReference>
<evidence type="ECO:0000256" key="7">
    <source>
        <dbReference type="ARBA" id="ARBA00022741"/>
    </source>
</evidence>
<evidence type="ECO:0000256" key="12">
    <source>
        <dbReference type="ARBA" id="ARBA00022989"/>
    </source>
</evidence>
<dbReference type="InterPro" id="IPR023214">
    <property type="entry name" value="HAD_sf"/>
</dbReference>
<evidence type="ECO:0000256" key="8">
    <source>
        <dbReference type="ARBA" id="ARBA00022837"/>
    </source>
</evidence>
<keyword evidence="12 16" id="KW-1133">Transmembrane helix</keyword>
<evidence type="ECO:0000256" key="4">
    <source>
        <dbReference type="ARBA" id="ARBA00022568"/>
    </source>
</evidence>
<evidence type="ECO:0000256" key="9">
    <source>
        <dbReference type="ARBA" id="ARBA00022840"/>
    </source>
</evidence>
<name>A0A166D1P7_DAUCS</name>
<feature type="transmembrane region" description="Helical" evidence="16">
    <location>
        <begin position="321"/>
        <end position="342"/>
    </location>
</feature>
<keyword evidence="13" id="KW-0406">Ion transport</keyword>
<evidence type="ECO:0000256" key="6">
    <source>
        <dbReference type="ARBA" id="ARBA00022723"/>
    </source>
</evidence>
<dbReference type="SUPFAM" id="SSF56784">
    <property type="entry name" value="HAD-like"/>
    <property type="match status" value="1"/>
</dbReference>
<keyword evidence="7" id="KW-0547">Nucleotide-binding</keyword>
<accession>A0A166D1P7</accession>
<dbReference type="SUPFAM" id="SSF81665">
    <property type="entry name" value="Calcium ATPase, transmembrane domain M"/>
    <property type="match status" value="1"/>
</dbReference>
<dbReference type="GO" id="GO:0005388">
    <property type="term" value="F:P-type calcium transporter activity"/>
    <property type="evidence" value="ECO:0007669"/>
    <property type="project" value="UniProtKB-EC"/>
</dbReference>
<evidence type="ECO:0000256" key="10">
    <source>
        <dbReference type="ARBA" id="ARBA00022842"/>
    </source>
</evidence>
<keyword evidence="9" id="KW-0067">ATP-binding</keyword>
<comment type="caution">
    <text evidence="18">The sequence shown here is derived from an EMBL/GenBank/DDBJ whole genome shotgun (WGS) entry which is preliminary data.</text>
</comment>
<proteinExistence type="predicted"/>
<evidence type="ECO:0000256" key="1">
    <source>
        <dbReference type="ARBA" id="ARBA00004141"/>
    </source>
</evidence>
<dbReference type="GO" id="GO:0005524">
    <property type="term" value="F:ATP binding"/>
    <property type="evidence" value="ECO:0007669"/>
    <property type="project" value="UniProtKB-KW"/>
</dbReference>
<dbReference type="Gramene" id="KZN04624">
    <property type="protein sequence ID" value="KZN04624"/>
    <property type="gene ID" value="DCAR_005461"/>
</dbReference>
<evidence type="ECO:0000256" key="3">
    <source>
        <dbReference type="ARBA" id="ARBA00022448"/>
    </source>
</evidence>
<dbReference type="NCBIfam" id="TIGR01494">
    <property type="entry name" value="ATPase_P-type"/>
    <property type="match status" value="1"/>
</dbReference>
<evidence type="ECO:0000256" key="2">
    <source>
        <dbReference type="ARBA" id="ARBA00012790"/>
    </source>
</evidence>
<keyword evidence="5 16" id="KW-0812">Transmembrane</keyword>
<dbReference type="PRINTS" id="PR00120">
    <property type="entry name" value="HATPASE"/>
</dbReference>
<comment type="catalytic activity">
    <reaction evidence="15">
        <text>Ca(2+)(in) + ATP + H2O = Ca(2+)(out) + ADP + phosphate + H(+)</text>
        <dbReference type="Rhea" id="RHEA:18105"/>
        <dbReference type="ChEBI" id="CHEBI:15377"/>
        <dbReference type="ChEBI" id="CHEBI:15378"/>
        <dbReference type="ChEBI" id="CHEBI:29108"/>
        <dbReference type="ChEBI" id="CHEBI:30616"/>
        <dbReference type="ChEBI" id="CHEBI:43474"/>
        <dbReference type="ChEBI" id="CHEBI:456216"/>
        <dbReference type="EC" id="7.2.2.10"/>
    </reaction>
</comment>
<evidence type="ECO:0000256" key="16">
    <source>
        <dbReference type="SAM" id="Phobius"/>
    </source>
</evidence>
<organism evidence="18">
    <name type="scientific">Daucus carota subsp. sativus</name>
    <name type="common">Carrot</name>
    <dbReference type="NCBI Taxonomy" id="79200"/>
    <lineage>
        <taxon>Eukaryota</taxon>
        <taxon>Viridiplantae</taxon>
        <taxon>Streptophyta</taxon>
        <taxon>Embryophyta</taxon>
        <taxon>Tracheophyta</taxon>
        <taxon>Spermatophyta</taxon>
        <taxon>Magnoliopsida</taxon>
        <taxon>eudicotyledons</taxon>
        <taxon>Gunneridae</taxon>
        <taxon>Pentapetalae</taxon>
        <taxon>asterids</taxon>
        <taxon>campanulids</taxon>
        <taxon>Apiales</taxon>
        <taxon>Apiaceae</taxon>
        <taxon>Apioideae</taxon>
        <taxon>Scandiceae</taxon>
        <taxon>Daucinae</taxon>
        <taxon>Daucus</taxon>
        <taxon>Daucus sect. Daucus</taxon>
    </lineage>
</organism>
<dbReference type="InterPro" id="IPR023298">
    <property type="entry name" value="ATPase_P-typ_TM_dom_sf"/>
</dbReference>
<evidence type="ECO:0000256" key="13">
    <source>
        <dbReference type="ARBA" id="ARBA00023065"/>
    </source>
</evidence>
<reference evidence="18" key="1">
    <citation type="journal article" date="2016" name="Nat. Genet.">
        <title>A high-quality carrot genome assembly provides new insights into carotenoid accumulation and asterid genome evolution.</title>
        <authorList>
            <person name="Iorizzo M."/>
            <person name="Ellison S."/>
            <person name="Senalik D."/>
            <person name="Zeng P."/>
            <person name="Satapoomin P."/>
            <person name="Huang J."/>
            <person name="Bowman M."/>
            <person name="Iovene M."/>
            <person name="Sanseverino W."/>
            <person name="Cavagnaro P."/>
            <person name="Yildiz M."/>
            <person name="Macko-Podgorni A."/>
            <person name="Moranska E."/>
            <person name="Grzebelus E."/>
            <person name="Grzebelus D."/>
            <person name="Ashrafi H."/>
            <person name="Zheng Z."/>
            <person name="Cheng S."/>
            <person name="Spooner D."/>
            <person name="Van Deynze A."/>
            <person name="Simon P."/>
        </authorList>
    </citation>
    <scope>NUCLEOTIDE SEQUENCE [LARGE SCALE GENOMIC DNA]</scope>
    <source>
        <tissue evidence="18">Leaf</tissue>
    </source>
</reference>
<dbReference type="GO" id="GO:0005886">
    <property type="term" value="C:plasma membrane"/>
    <property type="evidence" value="ECO:0007669"/>
    <property type="project" value="TreeGrafter"/>
</dbReference>
<dbReference type="GO" id="GO:0046872">
    <property type="term" value="F:metal ion binding"/>
    <property type="evidence" value="ECO:0007669"/>
    <property type="project" value="UniProtKB-KW"/>
</dbReference>
<dbReference type="InterPro" id="IPR006068">
    <property type="entry name" value="ATPase_P-typ_cation-transptr_C"/>
</dbReference>
<dbReference type="PANTHER" id="PTHR24093">
    <property type="entry name" value="CATION TRANSPORTING ATPASE"/>
    <property type="match status" value="1"/>
</dbReference>
<dbReference type="InterPro" id="IPR001757">
    <property type="entry name" value="P_typ_ATPase"/>
</dbReference>
<feature type="transmembrane region" description="Helical" evidence="16">
    <location>
        <begin position="354"/>
        <end position="372"/>
    </location>
</feature>
<evidence type="ECO:0000313" key="18">
    <source>
        <dbReference type="EMBL" id="KZN04624.1"/>
    </source>
</evidence>
<protein>
    <recommendedName>
        <fullName evidence="2">P-type Ca(2+) transporter</fullName>
        <ecNumber evidence="2">7.2.2.10</ecNumber>
    </recommendedName>
</protein>
<gene>
    <name evidence="18" type="ORF">DCAR_005461</name>
</gene>
<evidence type="ECO:0000256" key="11">
    <source>
        <dbReference type="ARBA" id="ARBA00022967"/>
    </source>
</evidence>
<keyword evidence="3" id="KW-0813">Transport</keyword>
<feature type="transmembrane region" description="Helical" evidence="16">
    <location>
        <begin position="392"/>
        <end position="410"/>
    </location>
</feature>
<dbReference type="InterPro" id="IPR036412">
    <property type="entry name" value="HAD-like_sf"/>
</dbReference>
<evidence type="ECO:0000256" key="5">
    <source>
        <dbReference type="ARBA" id="ARBA00022692"/>
    </source>
</evidence>
<dbReference type="Pfam" id="PF00689">
    <property type="entry name" value="Cation_ATPase_C"/>
    <property type="match status" value="1"/>
</dbReference>